<keyword evidence="3" id="KW-0067">ATP-binding</keyword>
<proteinExistence type="predicted"/>
<keyword evidence="6" id="KW-1185">Reference proteome</keyword>
<gene>
    <name evidence="5" type="primary">murF_2</name>
    <name evidence="5" type="ORF">LYSIN_01585</name>
</gene>
<accession>A0A2S5D1D5</accession>
<dbReference type="PANTHER" id="PTHR43024">
    <property type="entry name" value="UDP-N-ACETYLMURAMOYL-TRIPEPTIDE--D-ALANYL-D-ALANINE LIGASE"/>
    <property type="match status" value="1"/>
</dbReference>
<dbReference type="GO" id="GO:0005524">
    <property type="term" value="F:ATP binding"/>
    <property type="evidence" value="ECO:0007669"/>
    <property type="project" value="UniProtKB-KW"/>
</dbReference>
<feature type="domain" description="Mur ligase C-terminal" evidence="4">
    <location>
        <begin position="32"/>
        <end position="153"/>
    </location>
</feature>
<dbReference type="InterPro" id="IPR051046">
    <property type="entry name" value="MurCDEF_CellWall_CoF430Synth"/>
</dbReference>
<dbReference type="Pfam" id="PF02875">
    <property type="entry name" value="Mur_ligase_C"/>
    <property type="match status" value="1"/>
</dbReference>
<evidence type="ECO:0000313" key="6">
    <source>
        <dbReference type="Proteomes" id="UP000237319"/>
    </source>
</evidence>
<dbReference type="InterPro" id="IPR036615">
    <property type="entry name" value="Mur_ligase_C_dom_sf"/>
</dbReference>
<protein>
    <submittedName>
        <fullName evidence="5">UDP-N-acetylmuramoyl-tripeptide--D-alanyl-D-alanine ligase</fullName>
        <ecNumber evidence="5">6.3.2.10</ecNumber>
    </submittedName>
</protein>
<name>A0A2S5D1D5_LYSSH</name>
<keyword evidence="2" id="KW-0547">Nucleotide-binding</keyword>
<dbReference type="EMBL" id="PGLV01000001">
    <property type="protein sequence ID" value="POZ56802.1"/>
    <property type="molecule type" value="Genomic_DNA"/>
</dbReference>
<evidence type="ECO:0000256" key="2">
    <source>
        <dbReference type="ARBA" id="ARBA00022741"/>
    </source>
</evidence>
<reference evidence="5 6" key="1">
    <citation type="submission" date="2017-11" db="EMBL/GenBank/DDBJ databases">
        <title>Genome sequence of Lysinibacillus sphaericus, a lignin-degrading bacteria isolated from municipal solid waste soil.</title>
        <authorList>
            <person name="Persinoti G.F."/>
            <person name="Paixao D.A."/>
            <person name="Bugg T.D."/>
            <person name="Squina F.M."/>
        </authorList>
    </citation>
    <scope>NUCLEOTIDE SEQUENCE [LARGE SCALE GENOMIC DNA]</scope>
    <source>
        <strain evidence="5 6">A1</strain>
    </source>
</reference>
<dbReference type="Gene3D" id="3.90.190.20">
    <property type="entry name" value="Mur ligase, C-terminal domain"/>
    <property type="match status" value="1"/>
</dbReference>
<dbReference type="GO" id="GO:0047480">
    <property type="term" value="F:UDP-N-acetylmuramoyl-tripeptide-D-alanyl-D-alanine ligase activity"/>
    <property type="evidence" value="ECO:0007669"/>
    <property type="project" value="UniProtKB-EC"/>
</dbReference>
<dbReference type="AlphaFoldDB" id="A0A2S5D1D5"/>
<keyword evidence="1 5" id="KW-0436">Ligase</keyword>
<evidence type="ECO:0000259" key="4">
    <source>
        <dbReference type="Pfam" id="PF02875"/>
    </source>
</evidence>
<dbReference type="InterPro" id="IPR004101">
    <property type="entry name" value="Mur_ligase_C"/>
</dbReference>
<dbReference type="Proteomes" id="UP000237319">
    <property type="component" value="Unassembled WGS sequence"/>
</dbReference>
<dbReference type="EC" id="6.3.2.10" evidence="5"/>
<evidence type="ECO:0000256" key="1">
    <source>
        <dbReference type="ARBA" id="ARBA00022598"/>
    </source>
</evidence>
<sequence length="181" mass="20111">MGAIAAIHELRVPISVAIKQLATFKKVNKQLQLFEGINGSILIDDTWSLTTTSLEAALKVLNSLGEGKKKIAIIGTITDLGSWGYIIHEQAGELIHKIGVDVLITIGEHARIMADRAVKLGFSKPVYIFNNNILVYELLHEIVDENTIILIKGDMYSKQIYQLAADLKIKKTFPKENDSRQ</sequence>
<dbReference type="SUPFAM" id="SSF53244">
    <property type="entry name" value="MurD-like peptide ligases, peptide-binding domain"/>
    <property type="match status" value="1"/>
</dbReference>
<dbReference type="PANTHER" id="PTHR43024:SF1">
    <property type="entry name" value="UDP-N-ACETYLMURAMOYL-TRIPEPTIDE--D-ALANYL-D-ALANINE LIGASE"/>
    <property type="match status" value="1"/>
</dbReference>
<evidence type="ECO:0000313" key="5">
    <source>
        <dbReference type="EMBL" id="POZ56802.1"/>
    </source>
</evidence>
<evidence type="ECO:0000256" key="3">
    <source>
        <dbReference type="ARBA" id="ARBA00022840"/>
    </source>
</evidence>
<organism evidence="5 6">
    <name type="scientific">Lysinibacillus sphaericus</name>
    <name type="common">Bacillus sphaericus</name>
    <dbReference type="NCBI Taxonomy" id="1421"/>
    <lineage>
        <taxon>Bacteria</taxon>
        <taxon>Bacillati</taxon>
        <taxon>Bacillota</taxon>
        <taxon>Bacilli</taxon>
        <taxon>Bacillales</taxon>
        <taxon>Bacillaceae</taxon>
        <taxon>Lysinibacillus</taxon>
    </lineage>
</organism>
<comment type="caution">
    <text evidence="5">The sequence shown here is derived from an EMBL/GenBank/DDBJ whole genome shotgun (WGS) entry which is preliminary data.</text>
</comment>